<keyword evidence="7" id="KW-1185">Reference proteome</keyword>
<dbReference type="Proteomes" id="UP000466794">
    <property type="component" value="Unassembled WGS sequence"/>
</dbReference>
<evidence type="ECO:0000256" key="1">
    <source>
        <dbReference type="ARBA" id="ARBA00023015"/>
    </source>
</evidence>
<dbReference type="InterPro" id="IPR011075">
    <property type="entry name" value="TetR_C"/>
</dbReference>
<dbReference type="InterPro" id="IPR009057">
    <property type="entry name" value="Homeodomain-like_sf"/>
</dbReference>
<gene>
    <name evidence="6" type="ORF">GPX89_10850</name>
</gene>
<dbReference type="AlphaFoldDB" id="A0A7K1UV15"/>
<dbReference type="EMBL" id="WRPP01000002">
    <property type="protein sequence ID" value="MVU77738.1"/>
    <property type="molecule type" value="Genomic_DNA"/>
</dbReference>
<sequence>MSESTAPQTRRRGPALEQAILRAAVDELLESGYPGMTMDSVAKRAGTNKNAIYRRWPNRAALGVAAYRQLASGALELPETGSLREDALELLRRANSHLASPLGEILRSLLSQLSTEPELLAQLREQSGDAGVRPWVTLLERGVARGEAPAAAVHPRVATTPIDLLRNEFVTRGAPTVPDEVLVDIIDTVYLPLIRGYSVTEES</sequence>
<evidence type="ECO:0000256" key="4">
    <source>
        <dbReference type="PROSITE-ProRule" id="PRU00335"/>
    </source>
</evidence>
<protein>
    <submittedName>
        <fullName evidence="6">TetR family transcriptional regulator</fullName>
    </submittedName>
</protein>
<comment type="caution">
    <text evidence="6">The sequence shown here is derived from an EMBL/GenBank/DDBJ whole genome shotgun (WGS) entry which is preliminary data.</text>
</comment>
<dbReference type="PANTHER" id="PTHR30055">
    <property type="entry name" value="HTH-TYPE TRANSCRIPTIONAL REGULATOR RUTR"/>
    <property type="match status" value="1"/>
</dbReference>
<dbReference type="Pfam" id="PF00440">
    <property type="entry name" value="TetR_N"/>
    <property type="match status" value="1"/>
</dbReference>
<evidence type="ECO:0000256" key="2">
    <source>
        <dbReference type="ARBA" id="ARBA00023125"/>
    </source>
</evidence>
<dbReference type="Gene3D" id="1.10.10.60">
    <property type="entry name" value="Homeodomain-like"/>
    <property type="match status" value="1"/>
</dbReference>
<name>A0A7K1UV15_9NOCA</name>
<dbReference type="PRINTS" id="PR00455">
    <property type="entry name" value="HTHTETR"/>
</dbReference>
<keyword evidence="1" id="KW-0805">Transcription regulation</keyword>
<feature type="domain" description="HTH tetR-type" evidence="5">
    <location>
        <begin position="14"/>
        <end position="74"/>
    </location>
</feature>
<dbReference type="InterPro" id="IPR001647">
    <property type="entry name" value="HTH_TetR"/>
</dbReference>
<proteinExistence type="predicted"/>
<dbReference type="GO" id="GO:0000976">
    <property type="term" value="F:transcription cis-regulatory region binding"/>
    <property type="evidence" value="ECO:0007669"/>
    <property type="project" value="TreeGrafter"/>
</dbReference>
<evidence type="ECO:0000313" key="7">
    <source>
        <dbReference type="Proteomes" id="UP000466794"/>
    </source>
</evidence>
<dbReference type="Gene3D" id="1.10.357.10">
    <property type="entry name" value="Tetracycline Repressor, domain 2"/>
    <property type="match status" value="1"/>
</dbReference>
<dbReference type="SUPFAM" id="SSF48498">
    <property type="entry name" value="Tetracyclin repressor-like, C-terminal domain"/>
    <property type="match status" value="1"/>
</dbReference>
<dbReference type="SUPFAM" id="SSF46689">
    <property type="entry name" value="Homeodomain-like"/>
    <property type="match status" value="1"/>
</dbReference>
<dbReference type="InterPro" id="IPR050109">
    <property type="entry name" value="HTH-type_TetR-like_transc_reg"/>
</dbReference>
<evidence type="ECO:0000259" key="5">
    <source>
        <dbReference type="PROSITE" id="PS50977"/>
    </source>
</evidence>
<organism evidence="6 7">
    <name type="scientific">Nocardia terrae</name>
    <dbReference type="NCBI Taxonomy" id="2675851"/>
    <lineage>
        <taxon>Bacteria</taxon>
        <taxon>Bacillati</taxon>
        <taxon>Actinomycetota</taxon>
        <taxon>Actinomycetes</taxon>
        <taxon>Mycobacteriales</taxon>
        <taxon>Nocardiaceae</taxon>
        <taxon>Nocardia</taxon>
    </lineage>
</organism>
<dbReference type="Pfam" id="PF16859">
    <property type="entry name" value="TetR_C_11"/>
    <property type="match status" value="1"/>
</dbReference>
<dbReference type="GO" id="GO:0003700">
    <property type="term" value="F:DNA-binding transcription factor activity"/>
    <property type="evidence" value="ECO:0007669"/>
    <property type="project" value="TreeGrafter"/>
</dbReference>
<dbReference type="PANTHER" id="PTHR30055:SF148">
    <property type="entry name" value="TETR-FAMILY TRANSCRIPTIONAL REGULATOR"/>
    <property type="match status" value="1"/>
</dbReference>
<evidence type="ECO:0000256" key="3">
    <source>
        <dbReference type="ARBA" id="ARBA00023163"/>
    </source>
</evidence>
<dbReference type="InterPro" id="IPR036271">
    <property type="entry name" value="Tet_transcr_reg_TetR-rel_C_sf"/>
</dbReference>
<dbReference type="PROSITE" id="PS50977">
    <property type="entry name" value="HTH_TETR_2"/>
    <property type="match status" value="1"/>
</dbReference>
<feature type="DNA-binding region" description="H-T-H motif" evidence="4">
    <location>
        <begin position="37"/>
        <end position="56"/>
    </location>
</feature>
<dbReference type="RefSeq" id="WP_157387391.1">
    <property type="nucleotide sequence ID" value="NZ_WRPP01000002.1"/>
</dbReference>
<keyword evidence="3" id="KW-0804">Transcription</keyword>
<reference evidence="6 7" key="1">
    <citation type="submission" date="2019-12" db="EMBL/GenBank/DDBJ databases">
        <title>Nocardia sp. nov. ET3-3 isolated from soil.</title>
        <authorList>
            <person name="Kanchanasin P."/>
            <person name="Tanasupawat S."/>
            <person name="Yuki M."/>
            <person name="Kudo T."/>
        </authorList>
    </citation>
    <scope>NUCLEOTIDE SEQUENCE [LARGE SCALE GENOMIC DNA]</scope>
    <source>
        <strain evidence="6 7">ET3-3</strain>
    </source>
</reference>
<accession>A0A7K1UV15</accession>
<keyword evidence="2 4" id="KW-0238">DNA-binding</keyword>
<evidence type="ECO:0000313" key="6">
    <source>
        <dbReference type="EMBL" id="MVU77738.1"/>
    </source>
</evidence>